<evidence type="ECO:0000313" key="2">
    <source>
        <dbReference type="EMBL" id="OKP07818.1"/>
    </source>
</evidence>
<dbReference type="PANTHER" id="PTHR40254:SF1">
    <property type="entry name" value="BLR0577 PROTEIN"/>
    <property type="match status" value="1"/>
</dbReference>
<dbReference type="PANTHER" id="PTHR40254">
    <property type="entry name" value="BLR0577 PROTEIN"/>
    <property type="match status" value="1"/>
</dbReference>
<comment type="caution">
    <text evidence="2">The sequence shown here is derived from an EMBL/GenBank/DDBJ whole genome shotgun (WGS) entry which is preliminary data.</text>
</comment>
<dbReference type="GO" id="GO:0004324">
    <property type="term" value="F:ferredoxin-NADP+ reductase activity"/>
    <property type="evidence" value="ECO:0007669"/>
    <property type="project" value="UniProtKB-EC"/>
</dbReference>
<dbReference type="EC" id="1.18.1.2" evidence="2"/>
<proteinExistence type="predicted"/>
<evidence type="ECO:0000259" key="1">
    <source>
        <dbReference type="Pfam" id="PF13454"/>
    </source>
</evidence>
<evidence type="ECO:0000313" key="3">
    <source>
        <dbReference type="Proteomes" id="UP000186277"/>
    </source>
</evidence>
<keyword evidence="2" id="KW-0560">Oxidoreductase</keyword>
<organism evidence="2 3">
    <name type="scientific">Xenorhabdus thuongxuanensis</name>
    <dbReference type="NCBI Taxonomy" id="1873484"/>
    <lineage>
        <taxon>Bacteria</taxon>
        <taxon>Pseudomonadati</taxon>
        <taxon>Pseudomonadota</taxon>
        <taxon>Gammaproteobacteria</taxon>
        <taxon>Enterobacterales</taxon>
        <taxon>Morganellaceae</taxon>
        <taxon>Xenorhabdus</taxon>
    </lineage>
</organism>
<dbReference type="EMBL" id="MKGR01000006">
    <property type="protein sequence ID" value="OKP07818.1"/>
    <property type="molecule type" value="Genomic_DNA"/>
</dbReference>
<protein>
    <submittedName>
        <fullName evidence="2">Ferredoxin--NADP reductase</fullName>
        <ecNumber evidence="2">1.18.1.2</ecNumber>
    </submittedName>
</protein>
<dbReference type="InterPro" id="IPR036188">
    <property type="entry name" value="FAD/NAD-bd_sf"/>
</dbReference>
<dbReference type="RefSeq" id="WP_074019371.1">
    <property type="nucleotide sequence ID" value="NZ_CAWMWP010000087.1"/>
</dbReference>
<dbReference type="AlphaFoldDB" id="A0A1Q5U5T3"/>
<dbReference type="InterPro" id="IPR052189">
    <property type="entry name" value="L-asp_N-monooxygenase_NS-form"/>
</dbReference>
<dbReference type="SUPFAM" id="SSF51905">
    <property type="entry name" value="FAD/NAD(P)-binding domain"/>
    <property type="match status" value="1"/>
</dbReference>
<dbReference type="Gene3D" id="3.50.50.60">
    <property type="entry name" value="FAD/NAD(P)-binding domain"/>
    <property type="match status" value="2"/>
</dbReference>
<gene>
    <name evidence="2" type="ORF">Xentx_01214</name>
</gene>
<dbReference type="Proteomes" id="UP000186277">
    <property type="component" value="Unassembled WGS sequence"/>
</dbReference>
<sequence>MTSIAIIGGGPNGMYLLNGLLGILNENPKQKLSITLFDKYGDFGSGWAHSPRQPKTSMLNRIVGQLAYAPDKSNNICGFFPKSTNITFNEWCKRKYSLTRDERYNKNTDEFPTRELYGESLKEIFHALVNELLTAGADIKLIKDEVNGIKKESGNRYKLSTITNSEEYNFDIVILATGHQELKNNFVLSKQLQACTEYYNFAYPLFDVTQWQEKRIGIIGMGLTAIDIMLYYTENKGGKFIRENNQLKYKSSGEEPKKIFALSRSGYFTYSRPHNFKEVDLQKYEHNGYFYTRQLVDKLREKLGTPAHSDSSPVNHSKQLDFDRHIFPVLLLELKLCYYRILFGQEILELMLEQTRPLVDIFSSGHNQHNMQKDTAIEFLTKAVDILARETVFKIRRYLNDQTTTFIQHIPIESAVKRFIYVVYGQNVAESDNIIQLVQQLSSMNSPWGHSTEPEAHLFNWDFIVDPITHMNFSPNTPYRNKLLKFMELDRLQSEQGNLDNPYKGACDDVFRDLRQCVVYAVDFGGITPSSYHWMLKDFYAVHNRAANGNCIELMEKIEALIEANIVDVTYAKSNIQIDDNIVYLHSLSDPGSLTTLDTMIDAKLHNFDVKKAKNQLFTNLLNEGIASCWVHKDQNGVEYPISSFNITREFQFINCHGEKELVFCIGQPSEGIMFFQNGSIRPNVNHHVANDVLTCINAVKRELSKRTDKFGTEASLNKQEIHPSA</sequence>
<accession>A0A1Q5U5T3</accession>
<reference evidence="2 3" key="1">
    <citation type="submission" date="2016-09" db="EMBL/GenBank/DDBJ databases">
        <title>Xenorhabdus thuongxuanensis sp. nov. and Xenorhabdus eapokensis sp. nov., isolated from Steinernema species.</title>
        <authorList>
            <person name="Kaempfer P."/>
            <person name="Tobias N.J."/>
            <person name="Phan Ke L."/>
            <person name="Bode H.B."/>
            <person name="Glaeser S.P."/>
        </authorList>
    </citation>
    <scope>NUCLEOTIDE SEQUENCE [LARGE SCALE GENOMIC DNA]</scope>
    <source>
        <strain evidence="2 3">30TX1</strain>
    </source>
</reference>
<name>A0A1Q5U5T3_9GAMM</name>
<dbReference type="InterPro" id="IPR038732">
    <property type="entry name" value="HpyO/CreE_NAD-binding"/>
</dbReference>
<feature type="domain" description="FAD-dependent urate hydroxylase HpyO/Asp monooxygenase CreE-like FAD/NAD(P)-binding" evidence="1">
    <location>
        <begin position="5"/>
        <end position="180"/>
    </location>
</feature>
<dbReference type="Pfam" id="PF13454">
    <property type="entry name" value="NAD_binding_9"/>
    <property type="match status" value="1"/>
</dbReference>
<keyword evidence="3" id="KW-1185">Reference proteome</keyword>